<dbReference type="PROSITE" id="PS50931">
    <property type="entry name" value="HTH_LYSR"/>
    <property type="match status" value="1"/>
</dbReference>
<dbReference type="FunFam" id="1.10.10.10:FF:000001">
    <property type="entry name" value="LysR family transcriptional regulator"/>
    <property type="match status" value="1"/>
</dbReference>
<comment type="caution">
    <text evidence="6">The sequence shown here is derived from an EMBL/GenBank/DDBJ whole genome shotgun (WGS) entry which is preliminary data.</text>
</comment>
<comment type="similarity">
    <text evidence="1">Belongs to the LysR transcriptional regulatory family.</text>
</comment>
<keyword evidence="4" id="KW-0804">Transcription</keyword>
<dbReference type="Proteomes" id="UP000606172">
    <property type="component" value="Unassembled WGS sequence"/>
</dbReference>
<keyword evidence="7" id="KW-1185">Reference proteome</keyword>
<evidence type="ECO:0000256" key="2">
    <source>
        <dbReference type="ARBA" id="ARBA00023015"/>
    </source>
</evidence>
<protein>
    <submittedName>
        <fullName evidence="6">LysR family transcriptional regulator</fullName>
    </submittedName>
</protein>
<evidence type="ECO:0000313" key="7">
    <source>
        <dbReference type="Proteomes" id="UP000606172"/>
    </source>
</evidence>
<keyword evidence="2" id="KW-0805">Transcription regulation</keyword>
<evidence type="ECO:0000256" key="4">
    <source>
        <dbReference type="ARBA" id="ARBA00023163"/>
    </source>
</evidence>
<organism evidence="6 7">
    <name type="scientific">Sinosporangium siamense</name>
    <dbReference type="NCBI Taxonomy" id="1367973"/>
    <lineage>
        <taxon>Bacteria</taxon>
        <taxon>Bacillati</taxon>
        <taxon>Actinomycetota</taxon>
        <taxon>Actinomycetes</taxon>
        <taxon>Streptosporangiales</taxon>
        <taxon>Streptosporangiaceae</taxon>
        <taxon>Sinosporangium</taxon>
    </lineage>
</organism>
<name>A0A919VDM9_9ACTN</name>
<gene>
    <name evidence="6" type="ORF">Ssi02_45250</name>
</gene>
<feature type="domain" description="HTH lysR-type" evidence="5">
    <location>
        <begin position="3"/>
        <end position="60"/>
    </location>
</feature>
<dbReference type="AlphaFoldDB" id="A0A919VDM9"/>
<dbReference type="GO" id="GO:0003677">
    <property type="term" value="F:DNA binding"/>
    <property type="evidence" value="ECO:0007669"/>
    <property type="project" value="UniProtKB-KW"/>
</dbReference>
<dbReference type="Gene3D" id="3.40.190.10">
    <property type="entry name" value="Periplasmic binding protein-like II"/>
    <property type="match status" value="2"/>
</dbReference>
<evidence type="ECO:0000259" key="5">
    <source>
        <dbReference type="PROSITE" id="PS50931"/>
    </source>
</evidence>
<dbReference type="GO" id="GO:0003700">
    <property type="term" value="F:DNA-binding transcription factor activity"/>
    <property type="evidence" value="ECO:0007669"/>
    <property type="project" value="InterPro"/>
</dbReference>
<accession>A0A919VDM9</accession>
<dbReference type="EMBL" id="BOOW01000028">
    <property type="protein sequence ID" value="GII94294.1"/>
    <property type="molecule type" value="Genomic_DNA"/>
</dbReference>
<reference evidence="6" key="1">
    <citation type="submission" date="2021-01" db="EMBL/GenBank/DDBJ databases">
        <title>Whole genome shotgun sequence of Sinosporangium siamense NBRC 109515.</title>
        <authorList>
            <person name="Komaki H."/>
            <person name="Tamura T."/>
        </authorList>
    </citation>
    <scope>NUCLEOTIDE SEQUENCE</scope>
    <source>
        <strain evidence="6">NBRC 109515</strain>
    </source>
</reference>
<dbReference type="PANTHER" id="PTHR30346:SF0">
    <property type="entry name" value="HCA OPERON TRANSCRIPTIONAL ACTIVATOR HCAR"/>
    <property type="match status" value="1"/>
</dbReference>
<keyword evidence="3" id="KW-0238">DNA-binding</keyword>
<dbReference type="SUPFAM" id="SSF46785">
    <property type="entry name" value="Winged helix' DNA-binding domain"/>
    <property type="match status" value="1"/>
</dbReference>
<dbReference type="GO" id="GO:0032993">
    <property type="term" value="C:protein-DNA complex"/>
    <property type="evidence" value="ECO:0007669"/>
    <property type="project" value="TreeGrafter"/>
</dbReference>
<dbReference type="InterPro" id="IPR036390">
    <property type="entry name" value="WH_DNA-bd_sf"/>
</dbReference>
<evidence type="ECO:0000313" key="6">
    <source>
        <dbReference type="EMBL" id="GII94294.1"/>
    </source>
</evidence>
<dbReference type="Pfam" id="PF00126">
    <property type="entry name" value="HTH_1"/>
    <property type="match status" value="1"/>
</dbReference>
<dbReference type="Gene3D" id="1.10.10.10">
    <property type="entry name" value="Winged helix-like DNA-binding domain superfamily/Winged helix DNA-binding domain"/>
    <property type="match status" value="1"/>
</dbReference>
<proteinExistence type="inferred from homology"/>
<dbReference type="SUPFAM" id="SSF53850">
    <property type="entry name" value="Periplasmic binding protein-like II"/>
    <property type="match status" value="1"/>
</dbReference>
<dbReference type="Pfam" id="PF03466">
    <property type="entry name" value="LysR_substrate"/>
    <property type="match status" value="1"/>
</dbReference>
<sequence length="310" mass="34893">MDLDLAAVRAFVAITEDRYFSEAAAGLGISQQAISKRIARLESDLGVRLFLRSRTGAGLTEDGRLFLPHARALVGLADQALAVLRERRRSLRVDVISSRVASIDMVRGFHETAGDIEIDIISSNGFRSARGRILRGILDAAFGRVDRVLEEDLAYVPAYLEPLHLLVGRDHPLANRPHVEIARLSGEAVWMPGNVEGSEWTDFYDHLSAEFGLRIDTSGPNWGLDHYVEEIGRGERIGFVGEKIKVPWHPRTVQMPIVDPIPAFPWSMLYHRQNPHPVLPRFARHIANRFQPFDPRCQWLPPFDRPAFTA</sequence>
<dbReference type="InterPro" id="IPR000847">
    <property type="entry name" value="LysR_HTH_N"/>
</dbReference>
<evidence type="ECO:0000256" key="1">
    <source>
        <dbReference type="ARBA" id="ARBA00009437"/>
    </source>
</evidence>
<evidence type="ECO:0000256" key="3">
    <source>
        <dbReference type="ARBA" id="ARBA00023125"/>
    </source>
</evidence>
<dbReference type="InterPro" id="IPR036388">
    <property type="entry name" value="WH-like_DNA-bd_sf"/>
</dbReference>
<dbReference type="PRINTS" id="PR00039">
    <property type="entry name" value="HTHLYSR"/>
</dbReference>
<dbReference type="PANTHER" id="PTHR30346">
    <property type="entry name" value="TRANSCRIPTIONAL DUAL REGULATOR HCAR-RELATED"/>
    <property type="match status" value="1"/>
</dbReference>
<dbReference type="InterPro" id="IPR005119">
    <property type="entry name" value="LysR_subst-bd"/>
</dbReference>